<name>A0A4Y7RKR8_9FIRM</name>
<reference evidence="1 2" key="1">
    <citation type="journal article" date="2018" name="Environ. Microbiol.">
        <title>Novel energy conservation strategies and behaviour of Pelotomaculum schinkii driving syntrophic propionate catabolism.</title>
        <authorList>
            <person name="Hidalgo-Ahumada C.A.P."/>
            <person name="Nobu M.K."/>
            <person name="Narihiro T."/>
            <person name="Tamaki H."/>
            <person name="Liu W.T."/>
            <person name="Kamagata Y."/>
            <person name="Stams A.J.M."/>
            <person name="Imachi H."/>
            <person name="Sousa D.Z."/>
        </authorList>
    </citation>
    <scope>NUCLEOTIDE SEQUENCE [LARGE SCALE GENOMIC DNA]</scope>
    <source>
        <strain evidence="1 2">MGP</strain>
    </source>
</reference>
<evidence type="ECO:0008006" key="3">
    <source>
        <dbReference type="Google" id="ProtNLM"/>
    </source>
</evidence>
<organism evidence="1 2">
    <name type="scientific">Pelotomaculum propionicicum</name>
    <dbReference type="NCBI Taxonomy" id="258475"/>
    <lineage>
        <taxon>Bacteria</taxon>
        <taxon>Bacillati</taxon>
        <taxon>Bacillota</taxon>
        <taxon>Clostridia</taxon>
        <taxon>Eubacteriales</taxon>
        <taxon>Desulfotomaculaceae</taxon>
        <taxon>Pelotomaculum</taxon>
    </lineage>
</organism>
<protein>
    <recommendedName>
        <fullName evidence="3">FIST C-domain domain-containing protein</fullName>
    </recommendedName>
</protein>
<sequence length="68" mass="7925">MYYMRWTAAPPWIYIRRVEEEVEGVRDVLGPGTVLTGFYSYGEICPFASGERSELHNQTMTVTTFREE</sequence>
<comment type="caution">
    <text evidence="1">The sequence shown here is derived from an EMBL/GenBank/DDBJ whole genome shotgun (WGS) entry which is preliminary data.</text>
</comment>
<dbReference type="Proteomes" id="UP000297597">
    <property type="component" value="Unassembled WGS sequence"/>
</dbReference>
<evidence type="ECO:0000313" key="1">
    <source>
        <dbReference type="EMBL" id="TEB09401.1"/>
    </source>
</evidence>
<accession>A0A4Y7RKR8</accession>
<dbReference type="AlphaFoldDB" id="A0A4Y7RKR8"/>
<keyword evidence="2" id="KW-1185">Reference proteome</keyword>
<gene>
    <name evidence="1" type="ORF">Pmgp_03172</name>
</gene>
<evidence type="ECO:0000313" key="2">
    <source>
        <dbReference type="Proteomes" id="UP000297597"/>
    </source>
</evidence>
<proteinExistence type="predicted"/>
<dbReference type="EMBL" id="QFFZ01000049">
    <property type="protein sequence ID" value="TEB09401.1"/>
    <property type="molecule type" value="Genomic_DNA"/>
</dbReference>